<dbReference type="EMBL" id="JAEVLS010000009">
    <property type="protein sequence ID" value="MBM0108672.1"/>
    <property type="molecule type" value="Genomic_DNA"/>
</dbReference>
<evidence type="ECO:0000256" key="5">
    <source>
        <dbReference type="ARBA" id="ARBA00022989"/>
    </source>
</evidence>
<keyword evidence="3" id="KW-0547">Nucleotide-binding</keyword>
<accession>A0ABS1X614</accession>
<reference evidence="10 11" key="1">
    <citation type="journal article" date="2021" name="Int. J. Syst. Evol. Microbiol.">
        <title>Steroidobacter gossypii sp. nov., isolated from soil of cotton cropping field.</title>
        <authorList>
            <person name="Huang R."/>
            <person name="Yang S."/>
            <person name="Zhen C."/>
            <person name="Liu W."/>
        </authorList>
    </citation>
    <scope>NUCLEOTIDE SEQUENCE [LARGE SCALE GENOMIC DNA]</scope>
    <source>
        <strain evidence="10 11">S1-65</strain>
    </source>
</reference>
<evidence type="ECO:0000259" key="9">
    <source>
        <dbReference type="PROSITE" id="PS50929"/>
    </source>
</evidence>
<dbReference type="InterPro" id="IPR003439">
    <property type="entry name" value="ABC_transporter-like_ATP-bd"/>
</dbReference>
<comment type="subcellular location">
    <subcellularLocation>
        <location evidence="1">Cell membrane</location>
        <topology evidence="1">Multi-pass membrane protein</topology>
    </subcellularLocation>
</comment>
<feature type="transmembrane region" description="Helical" evidence="7">
    <location>
        <begin position="76"/>
        <end position="99"/>
    </location>
</feature>
<evidence type="ECO:0000256" key="1">
    <source>
        <dbReference type="ARBA" id="ARBA00004651"/>
    </source>
</evidence>
<dbReference type="PROSITE" id="PS00211">
    <property type="entry name" value="ABC_TRANSPORTER_1"/>
    <property type="match status" value="1"/>
</dbReference>
<name>A0ABS1X614_9GAMM</name>
<dbReference type="SMART" id="SM00382">
    <property type="entry name" value="AAA"/>
    <property type="match status" value="1"/>
</dbReference>
<dbReference type="PROSITE" id="PS50893">
    <property type="entry name" value="ABC_TRANSPORTER_2"/>
    <property type="match status" value="1"/>
</dbReference>
<evidence type="ECO:0000256" key="7">
    <source>
        <dbReference type="SAM" id="Phobius"/>
    </source>
</evidence>
<evidence type="ECO:0000256" key="6">
    <source>
        <dbReference type="ARBA" id="ARBA00023136"/>
    </source>
</evidence>
<evidence type="ECO:0000256" key="2">
    <source>
        <dbReference type="ARBA" id="ARBA00022692"/>
    </source>
</evidence>
<feature type="transmembrane region" description="Helical" evidence="7">
    <location>
        <begin position="191"/>
        <end position="212"/>
    </location>
</feature>
<dbReference type="Proteomes" id="UP000661077">
    <property type="component" value="Unassembled WGS sequence"/>
</dbReference>
<dbReference type="InterPro" id="IPR039421">
    <property type="entry name" value="Type_1_exporter"/>
</dbReference>
<protein>
    <submittedName>
        <fullName evidence="10">ABC transporter ATP-binding protein/permease</fullName>
    </submittedName>
</protein>
<feature type="domain" description="ABC transporter" evidence="8">
    <location>
        <begin position="366"/>
        <end position="600"/>
    </location>
</feature>
<dbReference type="RefSeq" id="WP_203170842.1">
    <property type="nucleotide sequence ID" value="NZ_JAEVLS010000009.1"/>
</dbReference>
<organism evidence="10 11">
    <name type="scientific">Steroidobacter gossypii</name>
    <dbReference type="NCBI Taxonomy" id="2805490"/>
    <lineage>
        <taxon>Bacteria</taxon>
        <taxon>Pseudomonadati</taxon>
        <taxon>Pseudomonadota</taxon>
        <taxon>Gammaproteobacteria</taxon>
        <taxon>Steroidobacterales</taxon>
        <taxon>Steroidobacteraceae</taxon>
        <taxon>Steroidobacter</taxon>
    </lineage>
</organism>
<evidence type="ECO:0000259" key="8">
    <source>
        <dbReference type="PROSITE" id="PS50893"/>
    </source>
</evidence>
<evidence type="ECO:0000256" key="3">
    <source>
        <dbReference type="ARBA" id="ARBA00022741"/>
    </source>
</evidence>
<keyword evidence="6 7" id="KW-0472">Membrane</keyword>
<evidence type="ECO:0000256" key="4">
    <source>
        <dbReference type="ARBA" id="ARBA00022840"/>
    </source>
</evidence>
<dbReference type="SUPFAM" id="SSF90123">
    <property type="entry name" value="ABC transporter transmembrane region"/>
    <property type="match status" value="1"/>
</dbReference>
<dbReference type="SUPFAM" id="SSF52540">
    <property type="entry name" value="P-loop containing nucleoside triphosphate hydrolases"/>
    <property type="match status" value="1"/>
</dbReference>
<proteinExistence type="predicted"/>
<dbReference type="InterPro" id="IPR017871">
    <property type="entry name" value="ABC_transporter-like_CS"/>
</dbReference>
<feature type="transmembrane region" description="Helical" evidence="7">
    <location>
        <begin position="164"/>
        <end position="185"/>
    </location>
</feature>
<gene>
    <name evidence="10" type="ORF">JM946_28405</name>
</gene>
<dbReference type="PROSITE" id="PS50929">
    <property type="entry name" value="ABC_TM1F"/>
    <property type="match status" value="1"/>
</dbReference>
<dbReference type="InterPro" id="IPR027417">
    <property type="entry name" value="P-loop_NTPase"/>
</dbReference>
<evidence type="ECO:0000313" key="11">
    <source>
        <dbReference type="Proteomes" id="UP000661077"/>
    </source>
</evidence>
<dbReference type="InterPro" id="IPR011527">
    <property type="entry name" value="ABC1_TM_dom"/>
</dbReference>
<dbReference type="PANTHER" id="PTHR24221:SF654">
    <property type="entry name" value="ATP-BINDING CASSETTE SUB-FAMILY B MEMBER 6"/>
    <property type="match status" value="1"/>
</dbReference>
<keyword evidence="5 7" id="KW-1133">Transmembrane helix</keyword>
<sequence>MSRTDASVGAIGTSEAVRQPRQTLREALQLLWSAADGFAKRRLLVALALVAGGSLLAAATPIALKLLVDSLAQEGTGAGGAALATALVFLGLYVLGMYLGRVVSEARLFLHLRAEQRVQRQVGRRLFEHLVRLPLRFHLEKKTGAIGETVTQGMRGYQLLLQHFIHTFLPVIIEFVAVALVLAHFGHAEYISILAVASIAYVYAFQRGAIAIQEPSRLASRAHIDANAVLTDSLINHETVKYFDAEPVVCNRYDLALGRTERSWARFFALRAKNSILVHTIFGLSLAVTSYFALVDVFRGAMTVGDFVLLNAYVIRLVQPLEMIGLAVRDTAQGVAFLDSLLALFREQTEIEAVNARSAAAPRGELQFDRVCFSYHEARAVLRNVSFAVPAGKTVAVVGASGSGKSSLIRLLFRLYEPNAGAILLDGTPIRDLSLSALRQAIAVVPQDTVMFHDTIANNIGFGRADATLQDIQEAARIANLHEFILTLPDGYDTMVGERGLKLSGGERQRVAIARAALKKPKIFVFDEATSSLDTQTEREILRNLIEVSAHSTTLVIAHRLSTIVHADEIIVLDRGAVRERGTHAQLCARNGAYAGLWQAQQGGLSQREELPISPARK</sequence>
<dbReference type="CDD" id="cd18582">
    <property type="entry name" value="ABC_6TM_ATM1_ABCB7"/>
    <property type="match status" value="1"/>
</dbReference>
<dbReference type="Pfam" id="PF00005">
    <property type="entry name" value="ABC_tran"/>
    <property type="match status" value="1"/>
</dbReference>
<feature type="transmembrane region" description="Helical" evidence="7">
    <location>
        <begin position="276"/>
        <end position="294"/>
    </location>
</feature>
<feature type="domain" description="ABC transmembrane type-1" evidence="9">
    <location>
        <begin position="44"/>
        <end position="333"/>
    </location>
</feature>
<dbReference type="InterPro" id="IPR036640">
    <property type="entry name" value="ABC1_TM_sf"/>
</dbReference>
<dbReference type="Gene3D" id="1.20.1560.10">
    <property type="entry name" value="ABC transporter type 1, transmembrane domain"/>
    <property type="match status" value="1"/>
</dbReference>
<comment type="caution">
    <text evidence="10">The sequence shown here is derived from an EMBL/GenBank/DDBJ whole genome shotgun (WGS) entry which is preliminary data.</text>
</comment>
<dbReference type="Pfam" id="PF00664">
    <property type="entry name" value="ABC_membrane"/>
    <property type="match status" value="1"/>
</dbReference>
<evidence type="ECO:0000313" key="10">
    <source>
        <dbReference type="EMBL" id="MBM0108672.1"/>
    </source>
</evidence>
<dbReference type="PANTHER" id="PTHR24221">
    <property type="entry name" value="ATP-BINDING CASSETTE SUB-FAMILY B"/>
    <property type="match status" value="1"/>
</dbReference>
<dbReference type="GO" id="GO:0005524">
    <property type="term" value="F:ATP binding"/>
    <property type="evidence" value="ECO:0007669"/>
    <property type="project" value="UniProtKB-KW"/>
</dbReference>
<dbReference type="Gene3D" id="3.40.50.300">
    <property type="entry name" value="P-loop containing nucleotide triphosphate hydrolases"/>
    <property type="match status" value="1"/>
</dbReference>
<keyword evidence="4 10" id="KW-0067">ATP-binding</keyword>
<feature type="transmembrane region" description="Helical" evidence="7">
    <location>
        <begin position="43"/>
        <end position="64"/>
    </location>
</feature>
<keyword evidence="11" id="KW-1185">Reference proteome</keyword>
<keyword evidence="2 7" id="KW-0812">Transmembrane</keyword>
<dbReference type="InterPro" id="IPR003593">
    <property type="entry name" value="AAA+_ATPase"/>
</dbReference>